<gene>
    <name evidence="1" type="ORF">LASUN_09900</name>
</gene>
<name>A0A1E7XEA0_9LACO</name>
<comment type="caution">
    <text evidence="1">The sequence shown here is derived from an EMBL/GenBank/DDBJ whole genome shotgun (WGS) entry which is preliminary data.</text>
</comment>
<dbReference type="STRING" id="481719.LASUN_09900"/>
<organism evidence="1 2">
    <name type="scientific">Lentilactobacillus sunkii</name>
    <dbReference type="NCBI Taxonomy" id="481719"/>
    <lineage>
        <taxon>Bacteria</taxon>
        <taxon>Bacillati</taxon>
        <taxon>Bacillota</taxon>
        <taxon>Bacilli</taxon>
        <taxon>Lactobacillales</taxon>
        <taxon>Lactobacillaceae</taxon>
        <taxon>Lentilactobacillus</taxon>
    </lineage>
</organism>
<accession>A0A1E7XEA0</accession>
<dbReference type="EMBL" id="MIQE01000010">
    <property type="protein sequence ID" value="OFA11381.1"/>
    <property type="molecule type" value="Genomic_DNA"/>
</dbReference>
<evidence type="ECO:0000313" key="1">
    <source>
        <dbReference type="EMBL" id="OFA11381.1"/>
    </source>
</evidence>
<dbReference type="RefSeq" id="WP_070367604.1">
    <property type="nucleotide sequence ID" value="NZ_JAZHVW010000001.1"/>
</dbReference>
<dbReference type="Proteomes" id="UP000177010">
    <property type="component" value="Unassembled WGS sequence"/>
</dbReference>
<evidence type="ECO:0000313" key="2">
    <source>
        <dbReference type="Proteomes" id="UP000177010"/>
    </source>
</evidence>
<dbReference type="AlphaFoldDB" id="A0A1E7XEA0"/>
<protein>
    <submittedName>
        <fullName evidence="1">Uncharacterized protein</fullName>
    </submittedName>
</protein>
<sequence length="293" mass="32591">MKNQLIAVITLGLLAGIIGFGGIEAQAETKTSPVGSDFFKDNPGLFSNHYYRLNKKTKVNLLYRAKIDSRVIIKSTYLPKGTVIASEGFYKKQAFAQGYATADISYHLKRKTVSSKIFGSGDLHFKFKLPTSRLTRIKRPTYALPYGSGILQSGGLKSIHALPTFKSDALKITSDGWLEYYRYNLQQYPDTDTGLPGNHTTTVYYATKPNSAVKINRSLKKGANVYLYTSKKLAGVTQKQVRHSGAYKYRLTVHNNHKPVYYEDSAYGDDQAASSIYTVGGKQYYTVIAQGVN</sequence>
<reference evidence="1 2" key="1">
    <citation type="submission" date="2016-09" db="EMBL/GenBank/DDBJ databases">
        <title>Genome Sequence of Lactobacillus sunkii Strain CG01.</title>
        <authorList>
            <person name="Poehlein A."/>
            <person name="Gabris C."/>
            <person name="Bengelsdorf F.R."/>
            <person name="Duerre P."/>
            <person name="Daniel R."/>
        </authorList>
    </citation>
    <scope>NUCLEOTIDE SEQUENCE [LARGE SCALE GENOMIC DNA]</scope>
    <source>
        <strain evidence="1 2">CG_D</strain>
    </source>
</reference>
<proteinExistence type="predicted"/>